<comment type="caution">
    <text evidence="6">The sequence shown here is derived from an EMBL/GenBank/DDBJ whole genome shotgun (WGS) entry which is preliminary data.</text>
</comment>
<evidence type="ECO:0000256" key="1">
    <source>
        <dbReference type="ARBA" id="ARBA00004761"/>
    </source>
</evidence>
<evidence type="ECO:0000313" key="6">
    <source>
        <dbReference type="EMBL" id="RJF95811.1"/>
    </source>
</evidence>
<evidence type="ECO:0000256" key="4">
    <source>
        <dbReference type="ARBA" id="ARBA00023239"/>
    </source>
</evidence>
<dbReference type="Pfam" id="PF01081">
    <property type="entry name" value="Aldolase"/>
    <property type="match status" value="1"/>
</dbReference>
<organism evidence="6 7">
    <name type="scientific">Noviherbaspirillum saxi</name>
    <dbReference type="NCBI Taxonomy" id="2320863"/>
    <lineage>
        <taxon>Bacteria</taxon>
        <taxon>Pseudomonadati</taxon>
        <taxon>Pseudomonadota</taxon>
        <taxon>Betaproteobacteria</taxon>
        <taxon>Burkholderiales</taxon>
        <taxon>Oxalobacteraceae</taxon>
        <taxon>Noviherbaspirillum</taxon>
    </lineage>
</organism>
<dbReference type="AlphaFoldDB" id="A0A3A3FM60"/>
<keyword evidence="5" id="KW-0119">Carbohydrate metabolism</keyword>
<protein>
    <submittedName>
        <fullName evidence="6">2-dehydro-3-deoxy-6-phosphogalactonate aldolase</fullName>
    </submittedName>
</protein>
<dbReference type="CDD" id="cd00452">
    <property type="entry name" value="KDPG_aldolase"/>
    <property type="match status" value="1"/>
</dbReference>
<gene>
    <name evidence="6" type="ORF">D3871_20780</name>
</gene>
<evidence type="ECO:0000313" key="7">
    <source>
        <dbReference type="Proteomes" id="UP000265955"/>
    </source>
</evidence>
<name>A0A3A3FM60_9BURK</name>
<sequence length="211" mass="21886">MANDAFHPFPCPLVAILRGLTPDEAPMVGRVLFGAGFRMLEVPLNRPGAIEAMRILIEMAPDDAVIGAGTVLTVADVEAVKDAGGTLIVSPHCAEDVISHAARNGMIALPGVATPTEAYRALDAGARGLKLFPAEMIPPPAVKAMRSILPADTPLLPVGGIHTQNMAAYIAAGATGFGIGGQLYQPKVEEATLKRSADAFMAAREKLLQGA</sequence>
<dbReference type="PANTHER" id="PTHR30246">
    <property type="entry name" value="2-KETO-3-DEOXY-6-PHOSPHOGLUCONATE ALDOLASE"/>
    <property type="match status" value="1"/>
</dbReference>
<comment type="subunit">
    <text evidence="3">Homotrimer.</text>
</comment>
<dbReference type="PANTHER" id="PTHR30246:SF1">
    <property type="entry name" value="2-DEHYDRO-3-DEOXY-6-PHOSPHOGALACTONATE ALDOLASE-RELATED"/>
    <property type="match status" value="1"/>
</dbReference>
<accession>A0A3A3FM60</accession>
<dbReference type="InterPro" id="IPR013785">
    <property type="entry name" value="Aldolase_TIM"/>
</dbReference>
<reference evidence="7" key="1">
    <citation type="submission" date="2018-09" db="EMBL/GenBank/DDBJ databases">
        <authorList>
            <person name="Zhu H."/>
        </authorList>
    </citation>
    <scope>NUCLEOTIDE SEQUENCE [LARGE SCALE GENOMIC DNA]</scope>
    <source>
        <strain evidence="7">K1R23-30</strain>
    </source>
</reference>
<dbReference type="EMBL" id="QYUO01000002">
    <property type="protein sequence ID" value="RJF95811.1"/>
    <property type="molecule type" value="Genomic_DNA"/>
</dbReference>
<comment type="pathway">
    <text evidence="1">Carbohydrate acid metabolism.</text>
</comment>
<dbReference type="OrthoDB" id="8590323at2"/>
<evidence type="ECO:0000256" key="2">
    <source>
        <dbReference type="ARBA" id="ARBA00006906"/>
    </source>
</evidence>
<dbReference type="RefSeq" id="WP_119770958.1">
    <property type="nucleotide sequence ID" value="NZ_QYUO01000002.1"/>
</dbReference>
<dbReference type="Proteomes" id="UP000265955">
    <property type="component" value="Unassembled WGS sequence"/>
</dbReference>
<dbReference type="NCBIfam" id="NF006600">
    <property type="entry name" value="PRK09140.1"/>
    <property type="match status" value="1"/>
</dbReference>
<keyword evidence="4" id="KW-0456">Lyase</keyword>
<dbReference type="Gene3D" id="3.20.20.70">
    <property type="entry name" value="Aldolase class I"/>
    <property type="match status" value="1"/>
</dbReference>
<dbReference type="InterPro" id="IPR000887">
    <property type="entry name" value="Aldlse_KDPG_KHG"/>
</dbReference>
<dbReference type="SUPFAM" id="SSF51569">
    <property type="entry name" value="Aldolase"/>
    <property type="match status" value="1"/>
</dbReference>
<evidence type="ECO:0000256" key="5">
    <source>
        <dbReference type="ARBA" id="ARBA00023277"/>
    </source>
</evidence>
<comment type="similarity">
    <text evidence="2">Belongs to the KHG/KDPG aldolase family.</text>
</comment>
<keyword evidence="7" id="KW-1185">Reference proteome</keyword>
<evidence type="ECO:0000256" key="3">
    <source>
        <dbReference type="ARBA" id="ARBA00011233"/>
    </source>
</evidence>
<dbReference type="GO" id="GO:0016829">
    <property type="term" value="F:lyase activity"/>
    <property type="evidence" value="ECO:0007669"/>
    <property type="project" value="UniProtKB-KW"/>
</dbReference>
<proteinExistence type="inferred from homology"/>